<comment type="caution">
    <text evidence="1">The sequence shown here is derived from an EMBL/GenBank/DDBJ whole genome shotgun (WGS) entry which is preliminary data.</text>
</comment>
<sequence>MEKRTGGEKEMSKKYIEWGASNNGKGCRPATGRFPVTRTAVTKKDFVSGFSVPDSSHFVTFKWLLATIYVWTYFVRDDDNPRRPWDITYTEVHQSVVLVEHLSQYCKQLIVVDLKPPTPAQCGSSAANGRRHQRDTMSGIGGLTCSLKHRASGFI</sequence>
<dbReference type="EMBL" id="BGZK01000801">
    <property type="protein sequence ID" value="GBP61021.1"/>
    <property type="molecule type" value="Genomic_DNA"/>
</dbReference>
<dbReference type="Proteomes" id="UP000299102">
    <property type="component" value="Unassembled WGS sequence"/>
</dbReference>
<evidence type="ECO:0000313" key="1">
    <source>
        <dbReference type="EMBL" id="GBP61021.1"/>
    </source>
</evidence>
<gene>
    <name evidence="1" type="ORF">EVAR_51788_1</name>
</gene>
<name>A0A4C1XAY7_EUMVA</name>
<proteinExistence type="predicted"/>
<accession>A0A4C1XAY7</accession>
<keyword evidence="2" id="KW-1185">Reference proteome</keyword>
<organism evidence="1 2">
    <name type="scientific">Eumeta variegata</name>
    <name type="common">Bagworm moth</name>
    <name type="synonym">Eumeta japonica</name>
    <dbReference type="NCBI Taxonomy" id="151549"/>
    <lineage>
        <taxon>Eukaryota</taxon>
        <taxon>Metazoa</taxon>
        <taxon>Ecdysozoa</taxon>
        <taxon>Arthropoda</taxon>
        <taxon>Hexapoda</taxon>
        <taxon>Insecta</taxon>
        <taxon>Pterygota</taxon>
        <taxon>Neoptera</taxon>
        <taxon>Endopterygota</taxon>
        <taxon>Lepidoptera</taxon>
        <taxon>Glossata</taxon>
        <taxon>Ditrysia</taxon>
        <taxon>Tineoidea</taxon>
        <taxon>Psychidae</taxon>
        <taxon>Oiketicinae</taxon>
        <taxon>Eumeta</taxon>
    </lineage>
</organism>
<evidence type="ECO:0000313" key="2">
    <source>
        <dbReference type="Proteomes" id="UP000299102"/>
    </source>
</evidence>
<protein>
    <submittedName>
        <fullName evidence="1">Uncharacterized protein</fullName>
    </submittedName>
</protein>
<reference evidence="1 2" key="1">
    <citation type="journal article" date="2019" name="Commun. Biol.">
        <title>The bagworm genome reveals a unique fibroin gene that provides high tensile strength.</title>
        <authorList>
            <person name="Kono N."/>
            <person name="Nakamura H."/>
            <person name="Ohtoshi R."/>
            <person name="Tomita M."/>
            <person name="Numata K."/>
            <person name="Arakawa K."/>
        </authorList>
    </citation>
    <scope>NUCLEOTIDE SEQUENCE [LARGE SCALE GENOMIC DNA]</scope>
</reference>
<dbReference type="AlphaFoldDB" id="A0A4C1XAY7"/>